<proteinExistence type="predicted"/>
<comment type="pathway">
    <text evidence="1">Cofactor biosynthesis; thiamine diphosphate biosynthesis.</text>
</comment>
<dbReference type="GO" id="GO:0009228">
    <property type="term" value="P:thiamine biosynthetic process"/>
    <property type="evidence" value="ECO:0007669"/>
    <property type="project" value="UniProtKB-KW"/>
</dbReference>
<evidence type="ECO:0000259" key="7">
    <source>
        <dbReference type="Pfam" id="PF02581"/>
    </source>
</evidence>
<dbReference type="SUPFAM" id="SSF51391">
    <property type="entry name" value="Thiamin phosphate synthase"/>
    <property type="match status" value="1"/>
</dbReference>
<dbReference type="PANTHER" id="PTHR20857:SF15">
    <property type="entry name" value="THIAMINE-PHOSPHATE SYNTHASE"/>
    <property type="match status" value="1"/>
</dbReference>
<protein>
    <submittedName>
        <fullName evidence="8">Thiamine-phosphate synthase</fullName>
        <ecNumber evidence="8">2.5.1.3</ecNumber>
    </submittedName>
</protein>
<reference evidence="8 9" key="1">
    <citation type="submission" date="2019-08" db="EMBL/GenBank/DDBJ databases">
        <authorList>
            <person name="Peeters C."/>
        </authorList>
    </citation>
    <scope>NUCLEOTIDE SEQUENCE [LARGE SCALE GENOMIC DNA]</scope>
    <source>
        <strain evidence="8 9">LMG 31115</strain>
    </source>
</reference>
<dbReference type="GO" id="GO:0005737">
    <property type="term" value="C:cytoplasm"/>
    <property type="evidence" value="ECO:0007669"/>
    <property type="project" value="TreeGrafter"/>
</dbReference>
<evidence type="ECO:0000313" key="9">
    <source>
        <dbReference type="Proteomes" id="UP000333828"/>
    </source>
</evidence>
<dbReference type="AlphaFoldDB" id="A0A5E4ZE94"/>
<evidence type="ECO:0000256" key="4">
    <source>
        <dbReference type="ARBA" id="ARBA00022842"/>
    </source>
</evidence>
<dbReference type="RefSeq" id="WP_254439737.1">
    <property type="nucleotide sequence ID" value="NZ_CABPSI010000008.1"/>
</dbReference>
<dbReference type="FunFam" id="3.20.20.70:FF:000064">
    <property type="entry name" value="Thiamine-phosphate synthase"/>
    <property type="match status" value="1"/>
</dbReference>
<dbReference type="Proteomes" id="UP000333828">
    <property type="component" value="Unassembled WGS sequence"/>
</dbReference>
<keyword evidence="4" id="KW-0460">Magnesium</keyword>
<dbReference type="GO" id="GO:0046872">
    <property type="term" value="F:metal ion binding"/>
    <property type="evidence" value="ECO:0007669"/>
    <property type="project" value="UniProtKB-KW"/>
</dbReference>
<dbReference type="InterPro" id="IPR022998">
    <property type="entry name" value="ThiamineP_synth_TenI"/>
</dbReference>
<dbReference type="Pfam" id="PF02581">
    <property type="entry name" value="TMP-TENI"/>
    <property type="match status" value="1"/>
</dbReference>
<dbReference type="EC" id="2.5.1.3" evidence="8"/>
<name>A0A5E4ZE94_9BURK</name>
<keyword evidence="3" id="KW-0479">Metal-binding</keyword>
<evidence type="ECO:0000256" key="5">
    <source>
        <dbReference type="ARBA" id="ARBA00022977"/>
    </source>
</evidence>
<dbReference type="InterPro" id="IPR013785">
    <property type="entry name" value="Aldolase_TIM"/>
</dbReference>
<accession>A0A5E4ZE94</accession>
<feature type="domain" description="Thiamine phosphate synthase/TenI" evidence="7">
    <location>
        <begin position="215"/>
        <end position="388"/>
    </location>
</feature>
<dbReference type="Gene3D" id="3.20.20.70">
    <property type="entry name" value="Aldolase class I"/>
    <property type="match status" value="1"/>
</dbReference>
<dbReference type="GO" id="GO:0004789">
    <property type="term" value="F:thiamine-phosphate diphosphorylase activity"/>
    <property type="evidence" value="ECO:0007669"/>
    <property type="project" value="UniProtKB-EC"/>
</dbReference>
<evidence type="ECO:0000256" key="6">
    <source>
        <dbReference type="SAM" id="MobiDB-lite"/>
    </source>
</evidence>
<keyword evidence="5" id="KW-0784">Thiamine biosynthesis</keyword>
<gene>
    <name evidence="8" type="primary">thiE_2</name>
    <name evidence="8" type="ORF">PIN31115_05407</name>
</gene>
<dbReference type="PANTHER" id="PTHR20857">
    <property type="entry name" value="THIAMINE-PHOSPHATE PYROPHOSPHORYLASE"/>
    <property type="match status" value="1"/>
</dbReference>
<dbReference type="CDD" id="cd00564">
    <property type="entry name" value="TMP_TenI"/>
    <property type="match status" value="1"/>
</dbReference>
<dbReference type="EMBL" id="CABPSI010000008">
    <property type="protein sequence ID" value="VVE58852.1"/>
    <property type="molecule type" value="Genomic_DNA"/>
</dbReference>
<organism evidence="8 9">
    <name type="scientific">Pandoraea iniqua</name>
    <dbReference type="NCBI Taxonomy" id="2508288"/>
    <lineage>
        <taxon>Bacteria</taxon>
        <taxon>Pseudomonadati</taxon>
        <taxon>Pseudomonadota</taxon>
        <taxon>Betaproteobacteria</taxon>
        <taxon>Burkholderiales</taxon>
        <taxon>Burkholderiaceae</taxon>
        <taxon>Pandoraea</taxon>
    </lineage>
</organism>
<dbReference type="InterPro" id="IPR036206">
    <property type="entry name" value="ThiamineP_synth_sf"/>
</dbReference>
<keyword evidence="9" id="KW-1185">Reference proteome</keyword>
<sequence>MTMSARAAARTPGDSGQGNPLHHVQCLPADAPLAQAWQQAAGAIRARLAPWPDARTTAQWRLHAQVPPGGFAKGDVFWWPLTPQGALDTGTSVQIDVWRAAGAVVLCSRALPRGGVEDTLYADGEIYRVAGVDDPAFFPAFAAFLDCGFAPHDALVLGRAWRTDGSHARAEDAGALGDWPTVLATFPEVVGQVPSPGEFPACPARLGLYPVLPDASWCERMADLQVGTVQLRVKDPAHPALTSEIARTVAAGKRVTHDSAWFINDHWREAAQANAYGVHLGQEDMAALSADEVETLHASGMRLGISTHGYYEILAAHHFRPSYLAVGAVFPTTTKVIATAPQGLAKLARYVALISPHYPLVAIGGIDAQNLPQVLETGVGCTAVVRAVTEAADVAAAVKGMQAEFAKRG</sequence>
<evidence type="ECO:0000313" key="8">
    <source>
        <dbReference type="EMBL" id="VVE58852.1"/>
    </source>
</evidence>
<keyword evidence="2 8" id="KW-0808">Transferase</keyword>
<feature type="region of interest" description="Disordered" evidence="6">
    <location>
        <begin position="1"/>
        <end position="24"/>
    </location>
</feature>
<evidence type="ECO:0000256" key="3">
    <source>
        <dbReference type="ARBA" id="ARBA00022723"/>
    </source>
</evidence>
<evidence type="ECO:0000256" key="2">
    <source>
        <dbReference type="ARBA" id="ARBA00022679"/>
    </source>
</evidence>
<evidence type="ECO:0000256" key="1">
    <source>
        <dbReference type="ARBA" id="ARBA00004948"/>
    </source>
</evidence>